<reference evidence="6" key="1">
    <citation type="journal article" date="2012" name="Science">
        <title>The Paleozoic origin of enzymatic lignin decomposition reconstructed from 31 fungal genomes.</title>
        <authorList>
            <person name="Floudas D."/>
            <person name="Binder M."/>
            <person name="Riley R."/>
            <person name="Barry K."/>
            <person name="Blanchette R.A."/>
            <person name="Henrissat B."/>
            <person name="Martinez A.T."/>
            <person name="Otillar R."/>
            <person name="Spatafora J.W."/>
            <person name="Yadav J.S."/>
            <person name="Aerts A."/>
            <person name="Benoit I."/>
            <person name="Boyd A."/>
            <person name="Carlson A."/>
            <person name="Copeland A."/>
            <person name="Coutinho P.M."/>
            <person name="de Vries R.P."/>
            <person name="Ferreira P."/>
            <person name="Findley K."/>
            <person name="Foster B."/>
            <person name="Gaskell J."/>
            <person name="Glotzer D."/>
            <person name="Gorecki P."/>
            <person name="Heitman J."/>
            <person name="Hesse C."/>
            <person name="Hori C."/>
            <person name="Igarashi K."/>
            <person name="Jurgens J.A."/>
            <person name="Kallen N."/>
            <person name="Kersten P."/>
            <person name="Kohler A."/>
            <person name="Kuees U."/>
            <person name="Kumar T.K.A."/>
            <person name="Kuo A."/>
            <person name="LaButti K."/>
            <person name="Larrondo L.F."/>
            <person name="Lindquist E."/>
            <person name="Ling A."/>
            <person name="Lombard V."/>
            <person name="Lucas S."/>
            <person name="Lundell T."/>
            <person name="Martin R."/>
            <person name="McLaughlin D.J."/>
            <person name="Morgenstern I."/>
            <person name="Morin E."/>
            <person name="Murat C."/>
            <person name="Nagy L.G."/>
            <person name="Nolan M."/>
            <person name="Ohm R.A."/>
            <person name="Patyshakuliyeva A."/>
            <person name="Rokas A."/>
            <person name="Ruiz-Duenas F.J."/>
            <person name="Sabat G."/>
            <person name="Salamov A."/>
            <person name="Samejima M."/>
            <person name="Schmutz J."/>
            <person name="Slot J.C."/>
            <person name="St John F."/>
            <person name="Stenlid J."/>
            <person name="Sun H."/>
            <person name="Sun S."/>
            <person name="Syed K."/>
            <person name="Tsang A."/>
            <person name="Wiebenga A."/>
            <person name="Young D."/>
            <person name="Pisabarro A."/>
            <person name="Eastwood D.C."/>
            <person name="Martin F."/>
            <person name="Cullen D."/>
            <person name="Grigoriev I.V."/>
            <person name="Hibbett D.S."/>
        </authorList>
    </citation>
    <scope>NUCLEOTIDE SEQUENCE [LARGE SCALE GENOMIC DNA]</scope>
    <source>
        <strain evidence="6">HHB-11173 SS5</strain>
    </source>
</reference>
<sequence length="553" mass="60276">MTDCGNPAAEQDALMTRKRKYDKAKICVKCKSKPGNAVFRHAVYCKDCFVPHVWYKFGKALEPYINPGPHGPRKKSLNPTGNLCIGYSGGMGSTVLLDLVHRCYFAGRDAADDAEGEIGADGGARHPRHGRVWKHATVCFVDTGAAYGVAPDFQPQIKSVLSAYPEFEFIPISLEDAFDPAWWNSVHGDIPHNDLGIDINDEALPCVPTSSGSPRDRLNVFLNSMPTPTARMAMVSTLVRILLLYTAHSRGSSHLLLGNSSTSLSIGLISGIAQGGGFAINAELYEEWEPSEIVAKPQDSSVNVEGEHVAGAGHRRKARATWTGSVRMVRPLSDISMKECGMYSWWRNLNVLISDDIPMGRFVHEGSNVNKSIGGLTRDFIIGLERDYPSTVSTIARTCGKLAPKTQPGTLYRCCICERLSPPTVQDWKARISIRDLSNGKRSSRSSVHPAPGHSTPGNASISLADHVCYACHTACTSKSSKSGLSTAGAAAIHLPLWTRCHVDAMLRGCTTAPVKAAEALGDREEHREVWENKLMEREDMHALVQAFLLPEE</sequence>
<dbReference type="PANTHER" id="PTHR20882:SF14">
    <property type="entry name" value="CYTOPLASMIC TRNA 2-THIOLATION PROTEIN 2"/>
    <property type="match status" value="1"/>
</dbReference>
<dbReference type="HAMAP" id="MF_03054">
    <property type="entry name" value="CTU2"/>
    <property type="match status" value="1"/>
</dbReference>
<dbReference type="Pfam" id="PF10288">
    <property type="entry name" value="CTU2"/>
    <property type="match status" value="1"/>
</dbReference>
<evidence type="ECO:0000256" key="4">
    <source>
        <dbReference type="SAM" id="MobiDB-lite"/>
    </source>
</evidence>
<proteinExistence type="inferred from homology"/>
<dbReference type="eggNOG" id="KOG2594">
    <property type="taxonomic scope" value="Eukaryota"/>
</dbReference>
<dbReference type="InterPro" id="IPR019407">
    <property type="entry name" value="CTU2"/>
</dbReference>
<name>R7S4Z3_PUNST</name>
<dbReference type="GeneID" id="18876118"/>
<keyword evidence="2 3" id="KW-0819">tRNA processing</keyword>
<dbReference type="GO" id="GO:0000049">
    <property type="term" value="F:tRNA binding"/>
    <property type="evidence" value="ECO:0007669"/>
    <property type="project" value="InterPro"/>
</dbReference>
<comment type="subcellular location">
    <subcellularLocation>
        <location evidence="3">Cytoplasm</location>
    </subcellularLocation>
</comment>
<dbReference type="OrthoDB" id="25129at2759"/>
<evidence type="ECO:0000256" key="2">
    <source>
        <dbReference type="ARBA" id="ARBA00022694"/>
    </source>
</evidence>
<comment type="pathway">
    <text evidence="3">tRNA modification; 5-methoxycarbonylmethyl-2-thiouridine-tRNA biosynthesis.</text>
</comment>
<keyword evidence="1 3" id="KW-0963">Cytoplasm</keyword>
<dbReference type="GO" id="GO:0016783">
    <property type="term" value="F:sulfurtransferase activity"/>
    <property type="evidence" value="ECO:0007669"/>
    <property type="project" value="TreeGrafter"/>
</dbReference>
<dbReference type="GO" id="GO:0005829">
    <property type="term" value="C:cytosol"/>
    <property type="evidence" value="ECO:0007669"/>
    <property type="project" value="TreeGrafter"/>
</dbReference>
<dbReference type="AlphaFoldDB" id="R7S4Z3"/>
<dbReference type="GO" id="GO:0016779">
    <property type="term" value="F:nucleotidyltransferase activity"/>
    <property type="evidence" value="ECO:0007669"/>
    <property type="project" value="UniProtKB-UniRule"/>
</dbReference>
<dbReference type="OMA" id="QHPRHER"/>
<dbReference type="RefSeq" id="XP_007387820.1">
    <property type="nucleotide sequence ID" value="XM_007387758.1"/>
</dbReference>
<feature type="region of interest" description="Disordered" evidence="4">
    <location>
        <begin position="437"/>
        <end position="457"/>
    </location>
</feature>
<dbReference type="Gene3D" id="3.40.50.620">
    <property type="entry name" value="HUPs"/>
    <property type="match status" value="1"/>
</dbReference>
<dbReference type="PANTHER" id="PTHR20882">
    <property type="entry name" value="CYTOPLASMIC TRNA 2-THIOLATION PROTEIN 2"/>
    <property type="match status" value="1"/>
</dbReference>
<dbReference type="GO" id="GO:0032447">
    <property type="term" value="P:protein urmylation"/>
    <property type="evidence" value="ECO:0007669"/>
    <property type="project" value="UniProtKB-UniRule"/>
</dbReference>
<dbReference type="EMBL" id="JH687552">
    <property type="protein sequence ID" value="EIN04897.1"/>
    <property type="molecule type" value="Genomic_DNA"/>
</dbReference>
<dbReference type="GO" id="GO:0002143">
    <property type="term" value="P:tRNA wobble position uridine thiolation"/>
    <property type="evidence" value="ECO:0007669"/>
    <property type="project" value="TreeGrafter"/>
</dbReference>
<accession>R7S4Z3</accession>
<dbReference type="Proteomes" id="UP000054196">
    <property type="component" value="Unassembled WGS sequence"/>
</dbReference>
<dbReference type="KEGG" id="psq:PUNSTDRAFT_107745"/>
<dbReference type="HOGENOM" id="CLU_024534_4_0_1"/>
<evidence type="ECO:0000313" key="6">
    <source>
        <dbReference type="Proteomes" id="UP000054196"/>
    </source>
</evidence>
<keyword evidence="6" id="KW-1185">Reference proteome</keyword>
<evidence type="ECO:0000256" key="3">
    <source>
        <dbReference type="HAMAP-Rule" id="MF_03054"/>
    </source>
</evidence>
<evidence type="ECO:0000256" key="1">
    <source>
        <dbReference type="ARBA" id="ARBA00022490"/>
    </source>
</evidence>
<protein>
    <recommendedName>
        <fullName evidence="3">Cytoplasmic tRNA 2-thiolation protein 2</fullName>
    </recommendedName>
</protein>
<evidence type="ECO:0000313" key="5">
    <source>
        <dbReference type="EMBL" id="EIN04897.1"/>
    </source>
</evidence>
<comment type="similarity">
    <text evidence="3">Belongs to the CTU2/NCS2 family.</text>
</comment>
<dbReference type="SUPFAM" id="SSF52402">
    <property type="entry name" value="Adenine nucleotide alpha hydrolases-like"/>
    <property type="match status" value="1"/>
</dbReference>
<comment type="function">
    <text evidence="3">Plays a central role in 2-thiolation of mcm(5)S(2)U at tRNA wobble positions of tRNA(Lys), tRNA(Glu) and tRNA(Gln). May act by forming a heterodimer with NCS6 that ligates sulfur from thiocarboxylated URM1 onto the uridine of tRNAs at wobble position. Prior mcm(5) tRNA modification by the elongator complex is required for 2-thiolation. May also be involved in protein urmylation.</text>
</comment>
<gene>
    <name evidence="3" type="primary">NCS2</name>
    <name evidence="3" type="synonym">CTU2</name>
    <name evidence="5" type="ORF">PUNSTDRAFT_107745</name>
</gene>
<dbReference type="InterPro" id="IPR014729">
    <property type="entry name" value="Rossmann-like_a/b/a_fold"/>
</dbReference>
<organism evidence="5 6">
    <name type="scientific">Punctularia strigosozonata (strain HHB-11173)</name>
    <name type="common">White-rot fungus</name>
    <dbReference type="NCBI Taxonomy" id="741275"/>
    <lineage>
        <taxon>Eukaryota</taxon>
        <taxon>Fungi</taxon>
        <taxon>Dikarya</taxon>
        <taxon>Basidiomycota</taxon>
        <taxon>Agaricomycotina</taxon>
        <taxon>Agaricomycetes</taxon>
        <taxon>Corticiales</taxon>
        <taxon>Punctulariaceae</taxon>
        <taxon>Punctularia</taxon>
    </lineage>
</organism>
<dbReference type="UniPathway" id="UPA00988"/>